<dbReference type="RefSeq" id="WP_076587446.1">
    <property type="nucleotide sequence ID" value="NZ_FTLW01000004.1"/>
</dbReference>
<dbReference type="OrthoDB" id="9784272at2"/>
<dbReference type="InterPro" id="IPR013324">
    <property type="entry name" value="RNA_pol_sigma_r3/r4-like"/>
</dbReference>
<dbReference type="GO" id="GO:0006352">
    <property type="term" value="P:DNA-templated transcription initiation"/>
    <property type="evidence" value="ECO:0007669"/>
    <property type="project" value="InterPro"/>
</dbReference>
<organism evidence="8 9">
    <name type="scientific">Solilutibacter tolerans</name>
    <dbReference type="NCBI Taxonomy" id="1604334"/>
    <lineage>
        <taxon>Bacteria</taxon>
        <taxon>Pseudomonadati</taxon>
        <taxon>Pseudomonadota</taxon>
        <taxon>Gammaproteobacteria</taxon>
        <taxon>Lysobacterales</taxon>
        <taxon>Lysobacteraceae</taxon>
        <taxon>Solilutibacter</taxon>
    </lineage>
</organism>
<dbReference type="GO" id="GO:0016987">
    <property type="term" value="F:sigma factor activity"/>
    <property type="evidence" value="ECO:0007669"/>
    <property type="project" value="UniProtKB-KW"/>
</dbReference>
<evidence type="ECO:0000256" key="1">
    <source>
        <dbReference type="ARBA" id="ARBA00010641"/>
    </source>
</evidence>
<evidence type="ECO:0000256" key="5">
    <source>
        <dbReference type="ARBA" id="ARBA00023163"/>
    </source>
</evidence>
<comment type="similarity">
    <text evidence="1">Belongs to the sigma-70 factor family. ECF subfamily.</text>
</comment>
<gene>
    <name evidence="8" type="ORF">SAMN05421546_1815</name>
</gene>
<accession>A0A1N6VLA6</accession>
<evidence type="ECO:0000259" key="6">
    <source>
        <dbReference type="Pfam" id="PF04542"/>
    </source>
</evidence>
<evidence type="ECO:0000256" key="2">
    <source>
        <dbReference type="ARBA" id="ARBA00023015"/>
    </source>
</evidence>
<dbReference type="InterPro" id="IPR013325">
    <property type="entry name" value="RNA_pol_sigma_r2"/>
</dbReference>
<dbReference type="PANTHER" id="PTHR43133:SF8">
    <property type="entry name" value="RNA POLYMERASE SIGMA FACTOR HI_1459-RELATED"/>
    <property type="match status" value="1"/>
</dbReference>
<dbReference type="Proteomes" id="UP000241788">
    <property type="component" value="Unassembled WGS sequence"/>
</dbReference>
<dbReference type="InterPro" id="IPR039425">
    <property type="entry name" value="RNA_pol_sigma-70-like"/>
</dbReference>
<name>A0A1N6VLA6_9GAMM</name>
<proteinExistence type="inferred from homology"/>
<dbReference type="Gene3D" id="1.10.1740.10">
    <property type="match status" value="1"/>
</dbReference>
<dbReference type="InterPro" id="IPR007630">
    <property type="entry name" value="RNA_pol_sigma70_r4"/>
</dbReference>
<keyword evidence="9" id="KW-1185">Reference proteome</keyword>
<evidence type="ECO:0000313" key="9">
    <source>
        <dbReference type="Proteomes" id="UP000241788"/>
    </source>
</evidence>
<keyword evidence="2" id="KW-0805">Transcription regulation</keyword>
<dbReference type="CDD" id="cd06171">
    <property type="entry name" value="Sigma70_r4"/>
    <property type="match status" value="1"/>
</dbReference>
<dbReference type="InterPro" id="IPR036388">
    <property type="entry name" value="WH-like_DNA-bd_sf"/>
</dbReference>
<feature type="domain" description="RNA polymerase sigma-70 region 2" evidence="6">
    <location>
        <begin position="32"/>
        <end position="99"/>
    </location>
</feature>
<evidence type="ECO:0000256" key="4">
    <source>
        <dbReference type="ARBA" id="ARBA00023125"/>
    </source>
</evidence>
<evidence type="ECO:0000259" key="7">
    <source>
        <dbReference type="Pfam" id="PF04545"/>
    </source>
</evidence>
<dbReference type="SUPFAM" id="SSF88659">
    <property type="entry name" value="Sigma3 and sigma4 domains of RNA polymerase sigma factors"/>
    <property type="match status" value="1"/>
</dbReference>
<dbReference type="Pfam" id="PF04542">
    <property type="entry name" value="Sigma70_r2"/>
    <property type="match status" value="1"/>
</dbReference>
<dbReference type="AlphaFoldDB" id="A0A1N6VLA6"/>
<keyword evidence="5" id="KW-0804">Transcription</keyword>
<reference evidence="9" key="1">
    <citation type="submission" date="2017-01" db="EMBL/GenBank/DDBJ databases">
        <authorList>
            <person name="Varghese N."/>
            <person name="Submissions S."/>
        </authorList>
    </citation>
    <scope>NUCLEOTIDE SEQUENCE [LARGE SCALE GENOMIC DNA]</scope>
    <source>
        <strain evidence="9">UM1</strain>
    </source>
</reference>
<keyword evidence="4" id="KW-0238">DNA-binding</keyword>
<evidence type="ECO:0000313" key="8">
    <source>
        <dbReference type="EMBL" id="SIQ78651.1"/>
    </source>
</evidence>
<keyword evidence="3" id="KW-0731">Sigma factor</keyword>
<dbReference type="InterPro" id="IPR014284">
    <property type="entry name" value="RNA_pol_sigma-70_dom"/>
</dbReference>
<evidence type="ECO:0000256" key="3">
    <source>
        <dbReference type="ARBA" id="ARBA00023082"/>
    </source>
</evidence>
<dbReference type="EMBL" id="FTLW01000004">
    <property type="protein sequence ID" value="SIQ78651.1"/>
    <property type="molecule type" value="Genomic_DNA"/>
</dbReference>
<dbReference type="SUPFAM" id="SSF88946">
    <property type="entry name" value="Sigma2 domain of RNA polymerase sigma factors"/>
    <property type="match status" value="1"/>
</dbReference>
<protein>
    <submittedName>
        <fullName evidence="8">RNA polymerase, sigma subunit, ECF family</fullName>
    </submittedName>
</protein>
<dbReference type="STRING" id="1604334.SAMN05421546_1815"/>
<dbReference type="Pfam" id="PF04545">
    <property type="entry name" value="Sigma70_r4"/>
    <property type="match status" value="1"/>
</dbReference>
<sequence length="189" mass="21988">MEQPLGQPVDEPGDAALMLAYAAGDMEAFSQLYARHRTPLYRFLLRHLRNAALADELFQDIWQRVVTHRAKWKPDAPFTGWLYRIAHNRLNDHWRAQKHRPAAPGDAEERVARIADNDTPERALSEFEQRRRLQLALSELPEDQRTVLLLRLEQELTLEEIGEATGVGRETVKSRLRYAMDKLRARLNE</sequence>
<dbReference type="PANTHER" id="PTHR43133">
    <property type="entry name" value="RNA POLYMERASE ECF-TYPE SIGMA FACTO"/>
    <property type="match status" value="1"/>
</dbReference>
<feature type="domain" description="RNA polymerase sigma-70 region 4" evidence="7">
    <location>
        <begin position="136"/>
        <end position="185"/>
    </location>
</feature>
<dbReference type="NCBIfam" id="NF009166">
    <property type="entry name" value="PRK12513.1"/>
    <property type="match status" value="1"/>
</dbReference>
<dbReference type="Gene3D" id="1.10.10.10">
    <property type="entry name" value="Winged helix-like DNA-binding domain superfamily/Winged helix DNA-binding domain"/>
    <property type="match status" value="1"/>
</dbReference>
<dbReference type="NCBIfam" id="TIGR02937">
    <property type="entry name" value="sigma70-ECF"/>
    <property type="match status" value="1"/>
</dbReference>
<dbReference type="InterPro" id="IPR007627">
    <property type="entry name" value="RNA_pol_sigma70_r2"/>
</dbReference>
<dbReference type="GO" id="GO:0003677">
    <property type="term" value="F:DNA binding"/>
    <property type="evidence" value="ECO:0007669"/>
    <property type="project" value="UniProtKB-KW"/>
</dbReference>